<reference evidence="2 4" key="2">
    <citation type="submission" date="2024-07" db="EMBL/GenBank/DDBJ databases">
        <authorList>
            <person name="Akdeniz Z."/>
        </authorList>
    </citation>
    <scope>NUCLEOTIDE SEQUENCE [LARGE SCALE GENOMIC DNA]</scope>
</reference>
<organism evidence="1">
    <name type="scientific">Hexamita inflata</name>
    <dbReference type="NCBI Taxonomy" id="28002"/>
    <lineage>
        <taxon>Eukaryota</taxon>
        <taxon>Metamonada</taxon>
        <taxon>Diplomonadida</taxon>
        <taxon>Hexamitidae</taxon>
        <taxon>Hexamitinae</taxon>
        <taxon>Hexamita</taxon>
    </lineage>
</organism>
<dbReference type="Proteomes" id="UP001642409">
    <property type="component" value="Unassembled WGS sequence"/>
</dbReference>
<dbReference type="EMBL" id="CATOUU010000656">
    <property type="protein sequence ID" value="CAI9938720.1"/>
    <property type="molecule type" value="Genomic_DNA"/>
</dbReference>
<gene>
    <name evidence="2" type="ORF">HINF_LOCUS24235</name>
    <name evidence="1" type="ORF">HINF_LOCUS26365</name>
    <name evidence="3" type="ORF">HINF_LOCUS56122</name>
</gene>
<dbReference type="EMBL" id="CAXDID020000070">
    <property type="protein sequence ID" value="CAL6014359.1"/>
    <property type="molecule type" value="Genomic_DNA"/>
</dbReference>
<protein>
    <submittedName>
        <fullName evidence="1">Uncharacterized protein</fullName>
    </submittedName>
</protein>
<keyword evidence="4" id="KW-1185">Reference proteome</keyword>
<evidence type="ECO:0000313" key="4">
    <source>
        <dbReference type="Proteomes" id="UP001642409"/>
    </source>
</evidence>
<reference evidence="1" key="1">
    <citation type="submission" date="2023-06" db="EMBL/GenBank/DDBJ databases">
        <authorList>
            <person name="Kurt Z."/>
        </authorList>
    </citation>
    <scope>NUCLEOTIDE SEQUENCE</scope>
</reference>
<dbReference type="EMBL" id="CAXDID020000301">
    <property type="protein sequence ID" value="CAL6073481.1"/>
    <property type="molecule type" value="Genomic_DNA"/>
</dbReference>
<evidence type="ECO:0000313" key="1">
    <source>
        <dbReference type="EMBL" id="CAI9938720.1"/>
    </source>
</evidence>
<evidence type="ECO:0000313" key="2">
    <source>
        <dbReference type="EMBL" id="CAL6014359.1"/>
    </source>
</evidence>
<evidence type="ECO:0000313" key="3">
    <source>
        <dbReference type="EMBL" id="CAL6073481.1"/>
    </source>
</evidence>
<comment type="caution">
    <text evidence="1">The sequence shown here is derived from an EMBL/GenBank/DDBJ whole genome shotgun (WGS) entry which is preliminary data.</text>
</comment>
<proteinExistence type="predicted"/>
<dbReference type="AlphaFoldDB" id="A0AA86PNM0"/>
<name>A0AA86PNM0_9EUKA</name>
<accession>A0AA86PNM0</accession>
<sequence>MKDVPRQVSSGYQNTRPAVQSELLQSDLQVTNKRTISVQGTKPELMTTGFRQLKSQLAEKPSLAELFTHSIKIPSINYQIKVKNDLQNQMQLESILNEPMATEQLQQAERMIYALELAKIDYPNATYIIDQLIEGIKTHRPQGQAINKEVEELLINESENDKRLTVDQNGLARVLVKQQQTYILCKRRLDELKYNLGQIQKELMKSTGVQKKLQDDVSKYMEQLKGRK</sequence>